<keyword evidence="2" id="KW-0472">Membrane</keyword>
<accession>A0A2G5U4L4</accession>
<gene>
    <name evidence="3" type="primary">Cni-F13H10.9</name>
    <name evidence="3" type="synonym">Cnig_chr_IV.g13908</name>
    <name evidence="3" type="ORF">B9Z55_013908</name>
</gene>
<protein>
    <submittedName>
        <fullName evidence="3">Uncharacterized protein</fullName>
    </submittedName>
</protein>
<dbReference type="EMBL" id="PDUG01000004">
    <property type="protein sequence ID" value="PIC34176.1"/>
    <property type="molecule type" value="Genomic_DNA"/>
</dbReference>
<evidence type="ECO:0000313" key="4">
    <source>
        <dbReference type="Proteomes" id="UP000230233"/>
    </source>
</evidence>
<keyword evidence="2" id="KW-1133">Transmembrane helix</keyword>
<reference evidence="4" key="1">
    <citation type="submission" date="2017-10" db="EMBL/GenBank/DDBJ databases">
        <title>Rapid genome shrinkage in a self-fertile nematode reveals novel sperm competition proteins.</title>
        <authorList>
            <person name="Yin D."/>
            <person name="Schwarz E.M."/>
            <person name="Thomas C.G."/>
            <person name="Felde R.L."/>
            <person name="Korf I.F."/>
            <person name="Cutter A.D."/>
            <person name="Schartner C.M."/>
            <person name="Ralston E.J."/>
            <person name="Meyer B.J."/>
            <person name="Haag E.S."/>
        </authorList>
    </citation>
    <scope>NUCLEOTIDE SEQUENCE [LARGE SCALE GENOMIC DNA]</scope>
    <source>
        <strain evidence="4">JU1422</strain>
    </source>
</reference>
<feature type="region of interest" description="Disordered" evidence="1">
    <location>
        <begin position="77"/>
        <end position="122"/>
    </location>
</feature>
<dbReference type="OrthoDB" id="5826461at2759"/>
<sequence>MELSQELISILVIVFVCLFLSICCVCIWMCRCRKDHIRASEEKHDRAVQLQNFEQGQAKNGAVQASLKPGTRLSVNDLAKSSSDVRSHKEESARSQETIGQYEDRINRGSHPSGSTNNSRSGVAAGLAQRFRDDDAAKNKRLDTISEIAMSNDSLQRNDSKTNVFNNIDGGSRKTISPMEVDLNPGLSSSINLEKI</sequence>
<feature type="compositionally biased region" description="Basic and acidic residues" evidence="1">
    <location>
        <begin position="83"/>
        <end position="94"/>
    </location>
</feature>
<feature type="compositionally biased region" description="Polar residues" evidence="1">
    <location>
        <begin position="110"/>
        <end position="121"/>
    </location>
</feature>
<evidence type="ECO:0000256" key="1">
    <source>
        <dbReference type="SAM" id="MobiDB-lite"/>
    </source>
</evidence>
<organism evidence="3 4">
    <name type="scientific">Caenorhabditis nigoni</name>
    <dbReference type="NCBI Taxonomy" id="1611254"/>
    <lineage>
        <taxon>Eukaryota</taxon>
        <taxon>Metazoa</taxon>
        <taxon>Ecdysozoa</taxon>
        <taxon>Nematoda</taxon>
        <taxon>Chromadorea</taxon>
        <taxon>Rhabditida</taxon>
        <taxon>Rhabditina</taxon>
        <taxon>Rhabditomorpha</taxon>
        <taxon>Rhabditoidea</taxon>
        <taxon>Rhabditidae</taxon>
        <taxon>Peloderinae</taxon>
        <taxon>Caenorhabditis</taxon>
    </lineage>
</organism>
<comment type="caution">
    <text evidence="3">The sequence shown here is derived from an EMBL/GenBank/DDBJ whole genome shotgun (WGS) entry which is preliminary data.</text>
</comment>
<evidence type="ECO:0000256" key="2">
    <source>
        <dbReference type="SAM" id="Phobius"/>
    </source>
</evidence>
<dbReference type="Proteomes" id="UP000230233">
    <property type="component" value="Chromosome IV"/>
</dbReference>
<feature type="transmembrane region" description="Helical" evidence="2">
    <location>
        <begin position="6"/>
        <end position="30"/>
    </location>
</feature>
<evidence type="ECO:0000313" key="3">
    <source>
        <dbReference type="EMBL" id="PIC34176.1"/>
    </source>
</evidence>
<keyword evidence="2" id="KW-0812">Transmembrane</keyword>
<dbReference type="AlphaFoldDB" id="A0A2G5U4L4"/>
<proteinExistence type="predicted"/>
<name>A0A2G5U4L4_9PELO</name>
<keyword evidence="4" id="KW-1185">Reference proteome</keyword>